<accession>A0AA42XGC3</accession>
<keyword evidence="1" id="KW-0175">Coiled coil</keyword>
<comment type="caution">
    <text evidence="3">The sequence shown here is derived from an EMBL/GenBank/DDBJ whole genome shotgun (WGS) entry which is preliminary data.</text>
</comment>
<reference evidence="3" key="1">
    <citation type="submission" date="2022-09" db="EMBL/GenBank/DDBJ databases">
        <title>Intensive care unit water sources are persistently colonized with multi-drug resistant bacteria and are the site of extensive horizontal gene transfer of antibiotic resistance genes.</title>
        <authorList>
            <person name="Diorio-Toth L."/>
        </authorList>
    </citation>
    <scope>NUCLEOTIDE SEQUENCE</scope>
    <source>
        <strain evidence="3">GD03649</strain>
    </source>
</reference>
<organism evidence="3 4">
    <name type="scientific">Acinetobacter johnsonii</name>
    <dbReference type="NCBI Taxonomy" id="40214"/>
    <lineage>
        <taxon>Bacteria</taxon>
        <taxon>Pseudomonadati</taxon>
        <taxon>Pseudomonadota</taxon>
        <taxon>Gammaproteobacteria</taxon>
        <taxon>Moraxellales</taxon>
        <taxon>Moraxellaceae</taxon>
        <taxon>Acinetobacter</taxon>
    </lineage>
</organism>
<keyword evidence="2" id="KW-0812">Transmembrane</keyword>
<evidence type="ECO:0000256" key="1">
    <source>
        <dbReference type="SAM" id="Coils"/>
    </source>
</evidence>
<dbReference type="RefSeq" id="WP_279693650.1">
    <property type="nucleotide sequence ID" value="NZ_JAOCLE010000020.1"/>
</dbReference>
<keyword evidence="2" id="KW-1133">Transmembrane helix</keyword>
<feature type="transmembrane region" description="Helical" evidence="2">
    <location>
        <begin position="349"/>
        <end position="367"/>
    </location>
</feature>
<evidence type="ECO:0000313" key="3">
    <source>
        <dbReference type="EMBL" id="MDH2172965.1"/>
    </source>
</evidence>
<sequence>MNLDQINQVKSYLNEYNDLNLAKLISETYIEENLDQVYIGSYSVREFLHASSKVFKQFEEELDTAFAKALPFSYQFQNEYGGADLNQDLSSYLSYTKNKQFDAAVTHLNRLIHYQAINGFWEKSKRKYFRTSEINVQQDKERIELISNQLEAVSERLDLLVLEIHNRKDDLEKFTLTKQNELTEIESLVTASRNRTEEITNLQSQAAVLIERINALLDASNEKKSSSDQLLSESKSQLQSLKNSFEELVNSIEAQQSEYETLKDNFESKLGFVESKHQYFTERNEYLDDLIGREVGASLFETFKQRKTELDKPIFFWKCSIPVIAVVSIAWIFYLFWGTTPGELSWQFLLINSLKTLPVLGILFFTISQYTKERNFQEEYAFKSAVALTVKSYAEQLKDEFNQDKLIMESVQTIYTPPSPKNSKVLNNESSSLENLKQMIDQVKEIKSIIGDGK</sequence>
<name>A0AA42XGC3_ACIJO</name>
<gene>
    <name evidence="3" type="ORF">N5J46_11125</name>
</gene>
<proteinExistence type="predicted"/>
<evidence type="ECO:0000256" key="2">
    <source>
        <dbReference type="SAM" id="Phobius"/>
    </source>
</evidence>
<protein>
    <submittedName>
        <fullName evidence="3">Uncharacterized protein</fullName>
    </submittedName>
</protein>
<evidence type="ECO:0000313" key="4">
    <source>
        <dbReference type="Proteomes" id="UP001162261"/>
    </source>
</evidence>
<dbReference type="EMBL" id="JAOCLH010000020">
    <property type="protein sequence ID" value="MDH2172965.1"/>
    <property type="molecule type" value="Genomic_DNA"/>
</dbReference>
<dbReference type="AlphaFoldDB" id="A0AA42XGC3"/>
<feature type="transmembrane region" description="Helical" evidence="2">
    <location>
        <begin position="314"/>
        <end position="337"/>
    </location>
</feature>
<feature type="coiled-coil region" evidence="1">
    <location>
        <begin position="199"/>
        <end position="265"/>
    </location>
</feature>
<dbReference type="Proteomes" id="UP001162261">
    <property type="component" value="Unassembled WGS sequence"/>
</dbReference>
<keyword evidence="2" id="KW-0472">Membrane</keyword>